<protein>
    <submittedName>
        <fullName evidence="2">Uncharacterized protein</fullName>
    </submittedName>
</protein>
<dbReference type="OrthoDB" id="3913322at2759"/>
<keyword evidence="3" id="KW-1185">Reference proteome</keyword>
<organism evidence="2 3">
    <name type="scientific">Colletotrichum asianum</name>
    <dbReference type="NCBI Taxonomy" id="702518"/>
    <lineage>
        <taxon>Eukaryota</taxon>
        <taxon>Fungi</taxon>
        <taxon>Dikarya</taxon>
        <taxon>Ascomycota</taxon>
        <taxon>Pezizomycotina</taxon>
        <taxon>Sordariomycetes</taxon>
        <taxon>Hypocreomycetidae</taxon>
        <taxon>Glomerellales</taxon>
        <taxon>Glomerellaceae</taxon>
        <taxon>Colletotrichum</taxon>
        <taxon>Colletotrichum gloeosporioides species complex</taxon>
    </lineage>
</organism>
<evidence type="ECO:0000256" key="1">
    <source>
        <dbReference type="SAM" id="SignalP"/>
    </source>
</evidence>
<name>A0A8H3WJ70_9PEZI</name>
<sequence>MRTSIFITTAAALLSGVAQGYLQTIGLPQTIKPGDVWEAPVTTAIMQPRQDLMIWGIGDTSAVYAGSIGREFHRTNLRQELSGGYNDTIPNISIPESLNLAPGEYGIQAMILEWMGAANTPLLETWFWNVTIGDVTSEERVWQSALGVNSKRCNLV</sequence>
<reference evidence="2 3" key="1">
    <citation type="submission" date="2019-12" db="EMBL/GenBank/DDBJ databases">
        <title>A genome sequence resource for the geographically widespread anthracnose pathogen Colletotrichum asianum.</title>
        <authorList>
            <person name="Meng Y."/>
        </authorList>
    </citation>
    <scope>NUCLEOTIDE SEQUENCE [LARGE SCALE GENOMIC DNA]</scope>
    <source>
        <strain evidence="2 3">ICMP 18580</strain>
    </source>
</reference>
<dbReference type="Pfam" id="PF19271">
    <property type="entry name" value="Nis1"/>
    <property type="match status" value="1"/>
</dbReference>
<evidence type="ECO:0000313" key="2">
    <source>
        <dbReference type="EMBL" id="KAF0327919.1"/>
    </source>
</evidence>
<accession>A0A8H3WJ70</accession>
<feature type="chain" id="PRO_5034473000" evidence="1">
    <location>
        <begin position="21"/>
        <end position="156"/>
    </location>
</feature>
<comment type="caution">
    <text evidence="2">The sequence shown here is derived from an EMBL/GenBank/DDBJ whole genome shotgun (WGS) entry which is preliminary data.</text>
</comment>
<dbReference type="Proteomes" id="UP000434172">
    <property type="component" value="Unassembled WGS sequence"/>
</dbReference>
<dbReference type="EMBL" id="WOWK01000020">
    <property type="protein sequence ID" value="KAF0327919.1"/>
    <property type="molecule type" value="Genomic_DNA"/>
</dbReference>
<feature type="signal peptide" evidence="1">
    <location>
        <begin position="1"/>
        <end position="20"/>
    </location>
</feature>
<gene>
    <name evidence="2" type="ORF">GQ607_004750</name>
</gene>
<dbReference type="AlphaFoldDB" id="A0A8H3WJ70"/>
<evidence type="ECO:0000313" key="3">
    <source>
        <dbReference type="Proteomes" id="UP000434172"/>
    </source>
</evidence>
<dbReference type="InterPro" id="IPR045469">
    <property type="entry name" value="Nis1"/>
</dbReference>
<proteinExistence type="predicted"/>
<keyword evidence="1" id="KW-0732">Signal</keyword>